<sequence length="84" mass="9934">MDDRRWTESNVPLISPDARFRKELSRSLQETYQRRRLRRQRYHQIQSRLQRLSSSLPTLLSAVSLLSLVFGLGYFLGRKAALRS</sequence>
<keyword evidence="1" id="KW-0472">Membrane</keyword>
<proteinExistence type="predicted"/>
<reference evidence="2" key="1">
    <citation type="journal article" date="2020" name="mSystems">
        <title>Genome- and Community-Level Interaction Insights into Carbon Utilization and Element Cycling Functions of Hydrothermarchaeota in Hydrothermal Sediment.</title>
        <authorList>
            <person name="Zhou Z."/>
            <person name="Liu Y."/>
            <person name="Xu W."/>
            <person name="Pan J."/>
            <person name="Luo Z.H."/>
            <person name="Li M."/>
        </authorList>
    </citation>
    <scope>NUCLEOTIDE SEQUENCE [LARGE SCALE GENOMIC DNA]</scope>
    <source>
        <strain evidence="2">SpSt-289</strain>
    </source>
</reference>
<organism evidence="2">
    <name type="scientific">Caldilinea aerophila</name>
    <dbReference type="NCBI Taxonomy" id="133453"/>
    <lineage>
        <taxon>Bacteria</taxon>
        <taxon>Bacillati</taxon>
        <taxon>Chloroflexota</taxon>
        <taxon>Caldilineae</taxon>
        <taxon>Caldilineales</taxon>
        <taxon>Caldilineaceae</taxon>
        <taxon>Caldilinea</taxon>
    </lineage>
</organism>
<name>A0A7C1JWY9_9CHLR</name>
<keyword evidence="1" id="KW-0812">Transmembrane</keyword>
<comment type="caution">
    <text evidence="2">The sequence shown here is derived from an EMBL/GenBank/DDBJ whole genome shotgun (WGS) entry which is preliminary data.</text>
</comment>
<evidence type="ECO:0000313" key="2">
    <source>
        <dbReference type="EMBL" id="HDX31868.1"/>
    </source>
</evidence>
<evidence type="ECO:0000256" key="1">
    <source>
        <dbReference type="SAM" id="Phobius"/>
    </source>
</evidence>
<accession>A0A7C1JWY9</accession>
<dbReference type="AlphaFoldDB" id="A0A7C1JWY9"/>
<dbReference type="EMBL" id="DSMG01000101">
    <property type="protein sequence ID" value="HDX31868.1"/>
    <property type="molecule type" value="Genomic_DNA"/>
</dbReference>
<keyword evidence="1" id="KW-1133">Transmembrane helix</keyword>
<protein>
    <submittedName>
        <fullName evidence="2">Uncharacterized protein</fullName>
    </submittedName>
</protein>
<feature type="transmembrane region" description="Helical" evidence="1">
    <location>
        <begin position="56"/>
        <end position="76"/>
    </location>
</feature>
<gene>
    <name evidence="2" type="ORF">ENQ20_10320</name>
</gene>